<protein>
    <submittedName>
        <fullName evidence="1">Unannotated protein</fullName>
    </submittedName>
</protein>
<evidence type="ECO:0000313" key="1">
    <source>
        <dbReference type="EMBL" id="CAB4622889.1"/>
    </source>
</evidence>
<dbReference type="EMBL" id="CAEZVJ010000013">
    <property type="protein sequence ID" value="CAB4622889.1"/>
    <property type="molecule type" value="Genomic_DNA"/>
</dbReference>
<accession>A0A6J6IE69</accession>
<name>A0A6J6IE69_9ZZZZ</name>
<organism evidence="1">
    <name type="scientific">freshwater metagenome</name>
    <dbReference type="NCBI Taxonomy" id="449393"/>
    <lineage>
        <taxon>unclassified sequences</taxon>
        <taxon>metagenomes</taxon>
        <taxon>ecological metagenomes</taxon>
    </lineage>
</organism>
<sequence length="224" mass="25767">MSKPQRGLTTQLHDCTKNGSARSLGIDNREHVFKSERFEIETVTGVVIGRHRFGIAVDHDGFKSRVGQSKRRMNTGIVELDSLTDAVRSGTDDDDLRSVRRYHFGLGVVRRVVIRSQCREFARARVHGLEHGADFVFQTESAHRVFRCSPNVGELNIAEAMVLRRANRIGRHRPRGYFARNFVDERYLVEEPRVNRGCLKHLFNARTSSQRLLHRNDSTIRWST</sequence>
<reference evidence="1" key="1">
    <citation type="submission" date="2020-05" db="EMBL/GenBank/DDBJ databases">
        <authorList>
            <person name="Chiriac C."/>
            <person name="Salcher M."/>
            <person name="Ghai R."/>
            <person name="Kavagutti S V."/>
        </authorList>
    </citation>
    <scope>NUCLEOTIDE SEQUENCE</scope>
</reference>
<dbReference type="AlphaFoldDB" id="A0A6J6IE69"/>
<proteinExistence type="predicted"/>
<gene>
    <name evidence="1" type="ORF">UFOPK1961_00205</name>
</gene>